<protein>
    <recommendedName>
        <fullName evidence="3">Transcriptional regulator</fullName>
    </recommendedName>
</protein>
<accession>A0ABZ3IWG0</accession>
<organism evidence="1 2">
    <name type="scientific">Sporomusa acidovorans (strain ATCC 49682 / DSM 3132 / Mol)</name>
    <dbReference type="NCBI Taxonomy" id="1123286"/>
    <lineage>
        <taxon>Bacteria</taxon>
        <taxon>Bacillati</taxon>
        <taxon>Bacillota</taxon>
        <taxon>Negativicutes</taxon>
        <taxon>Selenomonadales</taxon>
        <taxon>Sporomusaceae</taxon>
        <taxon>Sporomusa</taxon>
    </lineage>
</organism>
<keyword evidence="2" id="KW-1185">Reference proteome</keyword>
<evidence type="ECO:0008006" key="3">
    <source>
        <dbReference type="Google" id="ProtNLM"/>
    </source>
</evidence>
<evidence type="ECO:0000313" key="1">
    <source>
        <dbReference type="EMBL" id="XFO70402.1"/>
    </source>
</evidence>
<sequence>MVNLMLNYVCTQLCAHILKGDEQAVLLRIGDKIVDRQKIHHTIDRILELRRDGLSQQDVAGQVGVDRTFVSRLETIGEIRKGGRVALIGFPIKNCQEIYDVARQEGIDFCLVLSDKERLDFVQTKSGVELFNTIMDIIANVRKYDIVIIIGSNMRIKLMETLLDKAVIGVQIGESPISEDKYVNPEDICALIRQLRF</sequence>
<gene>
    <name evidence="1" type="ORF">SPACI_003900</name>
</gene>
<name>A0ABZ3IWG0_SPOA4</name>
<proteinExistence type="predicted"/>
<dbReference type="EMBL" id="CP155571">
    <property type="protein sequence ID" value="XFO70402.1"/>
    <property type="molecule type" value="Genomic_DNA"/>
</dbReference>
<evidence type="ECO:0000313" key="2">
    <source>
        <dbReference type="Proteomes" id="UP000216052"/>
    </source>
</evidence>
<dbReference type="CDD" id="cd00093">
    <property type="entry name" value="HTH_XRE"/>
    <property type="match status" value="1"/>
</dbReference>
<dbReference type="InterPro" id="IPR001387">
    <property type="entry name" value="Cro/C1-type_HTH"/>
</dbReference>
<reference evidence="1" key="1">
    <citation type="submission" date="2024-05" db="EMBL/GenBank/DDBJ databases">
        <title>Isolation and characterization of Sporomusa carbonis sp. nov., a carboxydotrophic hydrogenogen in the genus of Sporomusa isolated from a charcoal burning pile.</title>
        <authorList>
            <person name="Boeer T."/>
            <person name="Rosenbaum F."/>
            <person name="Eysell L."/>
            <person name="Mueller V."/>
            <person name="Daniel R."/>
            <person name="Poehlein A."/>
        </authorList>
    </citation>
    <scope>NUCLEOTIDE SEQUENCE [LARGE SCALE GENOMIC DNA]</scope>
    <source>
        <strain evidence="1">DSM 3132</strain>
    </source>
</reference>
<dbReference type="Proteomes" id="UP000216052">
    <property type="component" value="Chromosome"/>
</dbReference>